<comment type="similarity">
    <text evidence="1">Belongs to the leucine-binding protein family.</text>
</comment>
<evidence type="ECO:0000256" key="2">
    <source>
        <dbReference type="ARBA" id="ARBA00022448"/>
    </source>
</evidence>
<dbReference type="Pfam" id="PF13458">
    <property type="entry name" value="Peripla_BP_6"/>
    <property type="match status" value="1"/>
</dbReference>
<dbReference type="PRINTS" id="PR00337">
    <property type="entry name" value="LEUILEVALBP"/>
</dbReference>
<evidence type="ECO:0000256" key="5">
    <source>
        <dbReference type="SAM" id="SignalP"/>
    </source>
</evidence>
<feature type="domain" description="Leucine-binding protein" evidence="6">
    <location>
        <begin position="23"/>
        <end position="370"/>
    </location>
</feature>
<organism evidence="7 8">
    <name type="scientific">Niveibacterium microcysteis</name>
    <dbReference type="NCBI Taxonomy" id="2811415"/>
    <lineage>
        <taxon>Bacteria</taxon>
        <taxon>Pseudomonadati</taxon>
        <taxon>Pseudomonadota</taxon>
        <taxon>Betaproteobacteria</taxon>
        <taxon>Rhodocyclales</taxon>
        <taxon>Rhodocyclaceae</taxon>
        <taxon>Niveibacterium</taxon>
    </lineage>
</organism>
<dbReference type="InterPro" id="IPR000709">
    <property type="entry name" value="Leu_Ile_Val-bd"/>
</dbReference>
<dbReference type="PANTHER" id="PTHR47235:SF1">
    <property type="entry name" value="BLR6548 PROTEIN"/>
    <property type="match status" value="1"/>
</dbReference>
<feature type="chain" id="PRO_5047152382" evidence="5">
    <location>
        <begin position="18"/>
        <end position="385"/>
    </location>
</feature>
<gene>
    <name evidence="7" type="ORF">JY500_18710</name>
</gene>
<proteinExistence type="inferred from homology"/>
<evidence type="ECO:0000313" key="7">
    <source>
        <dbReference type="EMBL" id="QSI76465.1"/>
    </source>
</evidence>
<evidence type="ECO:0000256" key="4">
    <source>
        <dbReference type="ARBA" id="ARBA00022970"/>
    </source>
</evidence>
<evidence type="ECO:0000313" key="8">
    <source>
        <dbReference type="Proteomes" id="UP000663570"/>
    </source>
</evidence>
<name>A0ABX7M7N1_9RHOO</name>
<evidence type="ECO:0000256" key="3">
    <source>
        <dbReference type="ARBA" id="ARBA00022729"/>
    </source>
</evidence>
<evidence type="ECO:0000259" key="6">
    <source>
        <dbReference type="Pfam" id="PF13458"/>
    </source>
</evidence>
<accession>A0ABX7M7N1</accession>
<sequence length="385" mass="40729">MAWLITIGMLWAGPTSAAGDWVVAQVASFTGTSAQIGNDLRTGAMVAFNAINARGGVAGRKLRLVVRDDEQQPDKALAAIRALVEQTKPIALFGLSSNEASLALLQARLPEALGLPLVGPRAGVARVLESGPGQVFVTRASYRDEIKALFQHCEMSGMRELVLVHQRDEVGSELLALANALAAQHGIRLVARVAYDYKANGAVRELPNVRDAIDAAFRVPHQAVLFAVTDPTLVAAMVASYQRDPRHAVMMTLSSADGRWIAERVGSDRARGLLVTQTVPAAGNASAALMRRFVNDLKQGGVSEDDAAALTVNSVMLEGYVSAQVLIEGLRRAGSNADAARLGAALQGLRGFDIGGFDISFGGASRQGSRFVEVAIIGRQGELVR</sequence>
<reference evidence="7 8" key="1">
    <citation type="submission" date="2021-02" db="EMBL/GenBank/DDBJ databases">
        <title>Niveibacterium changnyeongensis HC41.</title>
        <authorList>
            <person name="Kang M."/>
        </authorList>
    </citation>
    <scope>NUCLEOTIDE SEQUENCE [LARGE SCALE GENOMIC DNA]</scope>
    <source>
        <strain evidence="7 8">HC41</strain>
    </source>
</reference>
<evidence type="ECO:0000256" key="1">
    <source>
        <dbReference type="ARBA" id="ARBA00010062"/>
    </source>
</evidence>
<dbReference type="EMBL" id="CP071060">
    <property type="protein sequence ID" value="QSI76465.1"/>
    <property type="molecule type" value="Genomic_DNA"/>
</dbReference>
<keyword evidence="2" id="KW-0813">Transport</keyword>
<dbReference type="InterPro" id="IPR028082">
    <property type="entry name" value="Peripla_BP_I"/>
</dbReference>
<keyword evidence="4" id="KW-0029">Amino-acid transport</keyword>
<dbReference type="PANTHER" id="PTHR47235">
    <property type="entry name" value="BLR6548 PROTEIN"/>
    <property type="match status" value="1"/>
</dbReference>
<dbReference type="RefSeq" id="WP_206254140.1">
    <property type="nucleotide sequence ID" value="NZ_CP071060.1"/>
</dbReference>
<keyword evidence="3 5" id="KW-0732">Signal</keyword>
<protein>
    <submittedName>
        <fullName evidence="7">ABC transporter substrate-binding protein</fullName>
    </submittedName>
</protein>
<dbReference type="Gene3D" id="3.40.50.2300">
    <property type="match status" value="2"/>
</dbReference>
<dbReference type="CDD" id="cd06326">
    <property type="entry name" value="PBP1_ABC_ligand_binding-like"/>
    <property type="match status" value="1"/>
</dbReference>
<dbReference type="Proteomes" id="UP000663570">
    <property type="component" value="Chromosome"/>
</dbReference>
<dbReference type="InterPro" id="IPR028081">
    <property type="entry name" value="Leu-bd"/>
</dbReference>
<dbReference type="SUPFAM" id="SSF53822">
    <property type="entry name" value="Periplasmic binding protein-like I"/>
    <property type="match status" value="1"/>
</dbReference>
<keyword evidence="8" id="KW-1185">Reference proteome</keyword>
<feature type="signal peptide" evidence="5">
    <location>
        <begin position="1"/>
        <end position="17"/>
    </location>
</feature>